<dbReference type="AlphaFoldDB" id="A0A2T3WB09"/>
<name>A0A2T3WB09_9DEIO</name>
<gene>
    <name evidence="1" type="ORF">C8263_04685</name>
</gene>
<organism evidence="1 2">
    <name type="scientific">Deinococcus arcticus</name>
    <dbReference type="NCBI Taxonomy" id="2136176"/>
    <lineage>
        <taxon>Bacteria</taxon>
        <taxon>Thermotogati</taxon>
        <taxon>Deinococcota</taxon>
        <taxon>Deinococci</taxon>
        <taxon>Deinococcales</taxon>
        <taxon>Deinococcaceae</taxon>
        <taxon>Deinococcus</taxon>
    </lineage>
</organism>
<proteinExistence type="predicted"/>
<keyword evidence="2" id="KW-1185">Reference proteome</keyword>
<evidence type="ECO:0000313" key="2">
    <source>
        <dbReference type="Proteomes" id="UP000240317"/>
    </source>
</evidence>
<reference evidence="1 2" key="1">
    <citation type="submission" date="2018-03" db="EMBL/GenBank/DDBJ databases">
        <title>Draft genome of Deinococcus sp. OD32.</title>
        <authorList>
            <person name="Wang X.-P."/>
            <person name="Du Z.-J."/>
        </authorList>
    </citation>
    <scope>NUCLEOTIDE SEQUENCE [LARGE SCALE GENOMIC DNA]</scope>
    <source>
        <strain evidence="1 2">OD32</strain>
    </source>
</reference>
<sequence>MDVLLFRPRLLLIMTADEFFPVPCLLPAEIGAWVDTWLRQPGGKVGLADGLRLAPRQWEGPLPVAIAALRRACGPEPEMEYPEPTVRWTARLEALIQAHQHGARFAPLIAQRRGDVLSVRGRQPPSGGAGTTWGD</sequence>
<evidence type="ECO:0000313" key="1">
    <source>
        <dbReference type="EMBL" id="PTA69089.1"/>
    </source>
</evidence>
<comment type="caution">
    <text evidence="1">The sequence shown here is derived from an EMBL/GenBank/DDBJ whole genome shotgun (WGS) entry which is preliminary data.</text>
</comment>
<protein>
    <submittedName>
        <fullName evidence="1">Uncharacterized protein</fullName>
    </submittedName>
</protein>
<accession>A0A2T3WB09</accession>
<dbReference type="Proteomes" id="UP000240317">
    <property type="component" value="Unassembled WGS sequence"/>
</dbReference>
<dbReference type="EMBL" id="PYSV01000003">
    <property type="protein sequence ID" value="PTA69089.1"/>
    <property type="molecule type" value="Genomic_DNA"/>
</dbReference>